<dbReference type="PANTHER" id="PTHR42755:SF1">
    <property type="entry name" value="3-DEOXY-D-MANNO-OCTULOSONIC ACID TRANSFERASE, MITOCHONDRIAL-RELATED"/>
    <property type="match status" value="1"/>
</dbReference>
<evidence type="ECO:0000256" key="6">
    <source>
        <dbReference type="ARBA" id="ARBA00031445"/>
    </source>
</evidence>
<dbReference type="Gene3D" id="3.40.50.11720">
    <property type="entry name" value="3-Deoxy-D-manno-octulosonic-acid transferase, N-terminal domain"/>
    <property type="match status" value="1"/>
</dbReference>
<dbReference type="CDD" id="cd07983">
    <property type="entry name" value="LPLAT_DUF374-like"/>
    <property type="match status" value="1"/>
</dbReference>
<dbReference type="InterPro" id="IPR038107">
    <property type="entry name" value="Glycos_transf_N_sf"/>
</dbReference>
<name>A0A9Q2IRZ1_GLUJA</name>
<sequence length="622" mass="68574">MISPARMIRIWLGASLRSTRWQVSGSQDSRDLLLQPDQGLVVAFWHRSLTLAPALWFWATAHEPRLRLRVLISRNADGLLIADAVRPWGIIGIHGSSSRKGKDKGGAAVMRTALRELKDGAFVAITPDGPRGPAEDVQPGAVALSRLAKCAVIPMGLACNGIHLPSWDRMLFPLPFGRGSLVAGAPLFQPDAETLKKALETVSQQAESTVRRQNFSIMDRLWAIIGTLLAPSLTIMFRLRVHRGRELPDRLRERMGLGGGVRPNGKLLWIHAASVGETLCARPLMDDLLARQPDLKILFTTATVTGAEIVATHPEFGKRVLHRFIPHDVPRWFGRFLKRWKPNGAVFVESELWPGIITACCRQNIPTMVVNGRLSDRSAHRWAKAGPLARRMFSRLSWVAARGAEDATHFRSLDASPVYEDGDLKQDAAPLSCDEQELKRLKALIGDRPVFVAASTHPGEEDLVLEAAAIARQRTPDLLTILIPRHPSRGAELAQQFGLNRRRSQGQDPDATTSVWIADTLGELGLFYRLADSCFIGNSLAGKGGGHNPFEPLRLGIPTATGPLMTNWREAMILLQDYLHIVRDVATLAEWMTTAHATASTGELQRSVVSKLSPRILETLER</sequence>
<evidence type="ECO:0000256" key="8">
    <source>
        <dbReference type="PIRSR" id="PIRSR639901-1"/>
    </source>
</evidence>
<feature type="site" description="Transition state stabilizer" evidence="9">
    <location>
        <position position="349"/>
    </location>
</feature>
<feature type="site" description="Transition state stabilizer" evidence="9">
    <location>
        <position position="425"/>
    </location>
</feature>
<reference evidence="12" key="1">
    <citation type="submission" date="2020-04" db="EMBL/GenBank/DDBJ databases">
        <authorList>
            <person name="Sombolestani A."/>
        </authorList>
    </citation>
    <scope>NUCLEOTIDE SEQUENCE</scope>
    <source>
        <strain evidence="12">R71697</strain>
    </source>
</reference>
<evidence type="ECO:0000256" key="7">
    <source>
        <dbReference type="ARBA" id="ARBA00049183"/>
    </source>
</evidence>
<evidence type="ECO:0000256" key="1">
    <source>
        <dbReference type="ARBA" id="ARBA00003394"/>
    </source>
</evidence>
<comment type="catalytic activity">
    <reaction evidence="7">
        <text>lipid IVA (E. coli) + CMP-3-deoxy-beta-D-manno-octulosonate = alpha-Kdo-(2-&gt;6)-lipid IVA (E. coli) + CMP + H(+)</text>
        <dbReference type="Rhea" id="RHEA:28066"/>
        <dbReference type="ChEBI" id="CHEBI:15378"/>
        <dbReference type="ChEBI" id="CHEBI:58603"/>
        <dbReference type="ChEBI" id="CHEBI:60364"/>
        <dbReference type="ChEBI" id="CHEBI:60377"/>
        <dbReference type="ChEBI" id="CHEBI:85987"/>
        <dbReference type="EC" id="2.4.99.12"/>
    </reaction>
</comment>
<dbReference type="InterPro" id="IPR007172">
    <property type="entry name" value="DUF374"/>
</dbReference>
<evidence type="ECO:0000259" key="10">
    <source>
        <dbReference type="Pfam" id="PF04028"/>
    </source>
</evidence>
<accession>A0A9Q2IRZ1</accession>
<evidence type="ECO:0000313" key="13">
    <source>
        <dbReference type="Proteomes" id="UP000661006"/>
    </source>
</evidence>
<dbReference type="Proteomes" id="UP000661006">
    <property type="component" value="Unassembled WGS sequence"/>
</dbReference>
<gene>
    <name evidence="12" type="ORF">HKD32_10970</name>
</gene>
<dbReference type="EC" id="2.4.99.12" evidence="3"/>
<feature type="active site" description="Proton acceptor" evidence="8">
    <location>
        <position position="277"/>
    </location>
</feature>
<feature type="domain" description="3-deoxy-D-manno-octulosonic-acid transferase N-terminal" evidence="11">
    <location>
        <begin position="250"/>
        <end position="427"/>
    </location>
</feature>
<comment type="pathway">
    <text evidence="2">Bacterial outer membrane biogenesis; LPS core biosynthesis.</text>
</comment>
<feature type="domain" description="DUF374" evidence="10">
    <location>
        <begin position="64"/>
        <end position="134"/>
    </location>
</feature>
<dbReference type="SUPFAM" id="SSF53756">
    <property type="entry name" value="UDP-Glycosyltransferase/glycogen phosphorylase"/>
    <property type="match status" value="1"/>
</dbReference>
<dbReference type="Pfam" id="PF04413">
    <property type="entry name" value="Glycos_transf_N"/>
    <property type="match status" value="1"/>
</dbReference>
<proteinExistence type="predicted"/>
<comment type="caution">
    <text evidence="12">The sequence shown here is derived from an EMBL/GenBank/DDBJ whole genome shotgun (WGS) entry which is preliminary data.</text>
</comment>
<comment type="function">
    <text evidence="1">Involved in lipopolysaccharide (LPS) biosynthesis. Catalyzes the transfer of 3-deoxy-D-manno-octulosonate (Kdo) residue(s) from CMP-Kdo to lipid IV(A), the tetraacyldisaccharide-1,4'-bisphosphate precursor of lipid A.</text>
</comment>
<reference evidence="12" key="2">
    <citation type="submission" date="2020-11" db="EMBL/GenBank/DDBJ databases">
        <title>Description of novel Gluconobacter species.</title>
        <authorList>
            <person name="Cleenwerck I."/>
            <person name="Cnockaert M."/>
            <person name="Borremans W."/>
            <person name="Wieme A.D."/>
            <person name="De Vuyst L."/>
            <person name="Vandamme P."/>
        </authorList>
    </citation>
    <scope>NUCLEOTIDE SEQUENCE</scope>
    <source>
        <strain evidence="12">R71697</strain>
    </source>
</reference>
<dbReference type="GO" id="GO:0043842">
    <property type="term" value="F:Kdo transferase activity"/>
    <property type="evidence" value="ECO:0007669"/>
    <property type="project" value="UniProtKB-EC"/>
</dbReference>
<evidence type="ECO:0000256" key="9">
    <source>
        <dbReference type="PIRSR" id="PIRSR639901-2"/>
    </source>
</evidence>
<dbReference type="InterPro" id="IPR007507">
    <property type="entry name" value="Glycos_transf_N"/>
</dbReference>
<dbReference type="AlphaFoldDB" id="A0A9Q2IRZ1"/>
<dbReference type="Pfam" id="PF04028">
    <property type="entry name" value="DUF374"/>
    <property type="match status" value="1"/>
</dbReference>
<evidence type="ECO:0000313" key="12">
    <source>
        <dbReference type="EMBL" id="MBF0871365.1"/>
    </source>
</evidence>
<dbReference type="PANTHER" id="PTHR42755">
    <property type="entry name" value="3-DEOXY-MANNO-OCTULOSONATE CYTIDYLYLTRANSFERASE"/>
    <property type="match status" value="1"/>
</dbReference>
<dbReference type="GO" id="GO:0009245">
    <property type="term" value="P:lipid A biosynthetic process"/>
    <property type="evidence" value="ECO:0007669"/>
    <property type="project" value="TreeGrafter"/>
</dbReference>
<dbReference type="GO" id="GO:0005886">
    <property type="term" value="C:plasma membrane"/>
    <property type="evidence" value="ECO:0007669"/>
    <property type="project" value="TreeGrafter"/>
</dbReference>
<keyword evidence="5" id="KW-0808">Transferase</keyword>
<dbReference type="EMBL" id="JABCQN010000005">
    <property type="protein sequence ID" value="MBF0871365.1"/>
    <property type="molecule type" value="Genomic_DNA"/>
</dbReference>
<evidence type="ECO:0000256" key="3">
    <source>
        <dbReference type="ARBA" id="ARBA00012621"/>
    </source>
</evidence>
<dbReference type="InterPro" id="IPR039901">
    <property type="entry name" value="Kdotransferase"/>
</dbReference>
<evidence type="ECO:0000256" key="5">
    <source>
        <dbReference type="ARBA" id="ARBA00022679"/>
    </source>
</evidence>
<protein>
    <recommendedName>
        <fullName evidence="4">3-deoxy-D-manno-octulosonic acid transferase</fullName>
        <ecNumber evidence="3">2.4.99.12</ecNumber>
    </recommendedName>
    <alternativeName>
        <fullName evidence="6">Lipid IV(A) 3-deoxy-D-manno-octulosonic acid transferase</fullName>
    </alternativeName>
</protein>
<evidence type="ECO:0000259" key="11">
    <source>
        <dbReference type="Pfam" id="PF04413"/>
    </source>
</evidence>
<evidence type="ECO:0000256" key="4">
    <source>
        <dbReference type="ARBA" id="ARBA00019077"/>
    </source>
</evidence>
<evidence type="ECO:0000256" key="2">
    <source>
        <dbReference type="ARBA" id="ARBA00004713"/>
    </source>
</evidence>
<dbReference type="Gene3D" id="3.40.50.2000">
    <property type="entry name" value="Glycogen Phosphorylase B"/>
    <property type="match status" value="1"/>
</dbReference>
<organism evidence="12 13">
    <name type="scientific">Gluconobacter japonicus</name>
    <dbReference type="NCBI Taxonomy" id="376620"/>
    <lineage>
        <taxon>Bacteria</taxon>
        <taxon>Pseudomonadati</taxon>
        <taxon>Pseudomonadota</taxon>
        <taxon>Alphaproteobacteria</taxon>
        <taxon>Acetobacterales</taxon>
        <taxon>Acetobacteraceae</taxon>
        <taxon>Gluconobacter</taxon>
    </lineage>
</organism>